<sequence>MPIQHALELQPTQSSNSVRHCQILPAFYSSSKLKRFTLSRSSVTMQQCLTYIHTAPQTHTHIPLPPPSYIFPKEPASIHSARTKFPFAPPPFPSPHQNLNSIL</sequence>
<feature type="region of interest" description="Disordered" evidence="1">
    <location>
        <begin position="82"/>
        <end position="103"/>
    </location>
</feature>
<reference evidence="2 3" key="1">
    <citation type="submission" date="2024-09" db="EMBL/GenBank/DDBJ databases">
        <title>Rethinking Asexuality: The Enigmatic Case of Functional Sexual Genes in Lepraria (Stereocaulaceae).</title>
        <authorList>
            <person name="Doellman M."/>
            <person name="Sun Y."/>
            <person name="Barcenas-Pena A."/>
            <person name="Lumbsch H.T."/>
            <person name="Grewe F."/>
        </authorList>
    </citation>
    <scope>NUCLEOTIDE SEQUENCE [LARGE SCALE GENOMIC DNA]</scope>
    <source>
        <strain evidence="2 3">Mercado 3170</strain>
    </source>
</reference>
<proteinExistence type="predicted"/>
<protein>
    <submittedName>
        <fullName evidence="2">Uncharacterized protein</fullName>
    </submittedName>
</protein>
<organism evidence="2 3">
    <name type="scientific">Stereocaulon virgatum</name>
    <dbReference type="NCBI Taxonomy" id="373712"/>
    <lineage>
        <taxon>Eukaryota</taxon>
        <taxon>Fungi</taxon>
        <taxon>Dikarya</taxon>
        <taxon>Ascomycota</taxon>
        <taxon>Pezizomycotina</taxon>
        <taxon>Lecanoromycetes</taxon>
        <taxon>OSLEUM clade</taxon>
        <taxon>Lecanoromycetidae</taxon>
        <taxon>Lecanorales</taxon>
        <taxon>Lecanorineae</taxon>
        <taxon>Stereocaulaceae</taxon>
        <taxon>Stereocaulon</taxon>
    </lineage>
</organism>
<name>A0ABR4AKK9_9LECA</name>
<accession>A0ABR4AKK9</accession>
<gene>
    <name evidence="2" type="ORF">N7G274_001751</name>
</gene>
<dbReference type="EMBL" id="JBEFKJ010000004">
    <property type="protein sequence ID" value="KAL2046304.1"/>
    <property type="molecule type" value="Genomic_DNA"/>
</dbReference>
<evidence type="ECO:0000256" key="1">
    <source>
        <dbReference type="SAM" id="MobiDB-lite"/>
    </source>
</evidence>
<evidence type="ECO:0000313" key="3">
    <source>
        <dbReference type="Proteomes" id="UP001590950"/>
    </source>
</evidence>
<evidence type="ECO:0000313" key="2">
    <source>
        <dbReference type="EMBL" id="KAL2046304.1"/>
    </source>
</evidence>
<dbReference type="Proteomes" id="UP001590950">
    <property type="component" value="Unassembled WGS sequence"/>
</dbReference>
<keyword evidence="3" id="KW-1185">Reference proteome</keyword>
<comment type="caution">
    <text evidence="2">The sequence shown here is derived from an EMBL/GenBank/DDBJ whole genome shotgun (WGS) entry which is preliminary data.</text>
</comment>